<dbReference type="InterPro" id="IPR015621">
    <property type="entry name" value="IL-1_rcpt_fam"/>
</dbReference>
<evidence type="ECO:0000256" key="10">
    <source>
        <dbReference type="ARBA" id="ARBA00045444"/>
    </source>
</evidence>
<keyword evidence="2" id="KW-0899">Viral immunoevasion</keyword>
<keyword evidence="11" id="KW-0812">Transmembrane</keyword>
<comment type="subunit">
    <text evidence="8">Interacts with host IFNA1.</text>
</comment>
<keyword evidence="15" id="KW-1185">Reference proteome</keyword>
<dbReference type="SUPFAM" id="SSF52200">
    <property type="entry name" value="Toll/Interleukin receptor TIR domain"/>
    <property type="match status" value="1"/>
</dbReference>
<evidence type="ECO:0000256" key="9">
    <source>
        <dbReference type="ARBA" id="ARBA00041012"/>
    </source>
</evidence>
<evidence type="ECO:0000256" key="6">
    <source>
        <dbReference type="ARBA" id="ARBA00023258"/>
    </source>
</evidence>
<organism evidence="14 15">
    <name type="scientific">Laodelphax striatellus</name>
    <name type="common">Small brown planthopper</name>
    <name type="synonym">Delphax striatella</name>
    <dbReference type="NCBI Taxonomy" id="195883"/>
    <lineage>
        <taxon>Eukaryota</taxon>
        <taxon>Metazoa</taxon>
        <taxon>Ecdysozoa</taxon>
        <taxon>Arthropoda</taxon>
        <taxon>Hexapoda</taxon>
        <taxon>Insecta</taxon>
        <taxon>Pterygota</taxon>
        <taxon>Neoptera</taxon>
        <taxon>Paraneoptera</taxon>
        <taxon>Hemiptera</taxon>
        <taxon>Auchenorrhyncha</taxon>
        <taxon>Fulgoroidea</taxon>
        <taxon>Delphacidae</taxon>
        <taxon>Criomorphinae</taxon>
        <taxon>Laodelphax</taxon>
    </lineage>
</organism>
<dbReference type="Gene3D" id="3.40.50.10140">
    <property type="entry name" value="Toll/interleukin-1 receptor homology (TIR) domain"/>
    <property type="match status" value="1"/>
</dbReference>
<dbReference type="AlphaFoldDB" id="A0A482WEK2"/>
<accession>A0A482WEK2</accession>
<keyword evidence="3" id="KW-1114">Inhibition of host interferon signaling pathway by virus</keyword>
<keyword evidence="1" id="KW-0244">Early protein</keyword>
<dbReference type="InterPro" id="IPR013098">
    <property type="entry name" value="Ig_I-set"/>
</dbReference>
<evidence type="ECO:0000256" key="2">
    <source>
        <dbReference type="ARBA" id="ARBA00022632"/>
    </source>
</evidence>
<gene>
    <name evidence="14" type="ORF">LSTR_LSTR007083</name>
</gene>
<dbReference type="PANTHER" id="PTHR11890">
    <property type="entry name" value="INTERLEUKIN-1 RECEPTOR FAMILY MEMBER"/>
    <property type="match status" value="1"/>
</dbReference>
<feature type="transmembrane region" description="Helical" evidence="11">
    <location>
        <begin position="262"/>
        <end position="279"/>
    </location>
</feature>
<dbReference type="InterPro" id="IPR003598">
    <property type="entry name" value="Ig_sub2"/>
</dbReference>
<dbReference type="SMART" id="SM00409">
    <property type="entry name" value="IG"/>
    <property type="match status" value="2"/>
</dbReference>
<dbReference type="Pfam" id="PF07679">
    <property type="entry name" value="I-set"/>
    <property type="match status" value="1"/>
</dbReference>
<dbReference type="SUPFAM" id="SSF48726">
    <property type="entry name" value="Immunoglobulin"/>
    <property type="match status" value="2"/>
</dbReference>
<evidence type="ECO:0000256" key="3">
    <source>
        <dbReference type="ARBA" id="ARBA00022830"/>
    </source>
</evidence>
<evidence type="ECO:0000256" key="11">
    <source>
        <dbReference type="SAM" id="Phobius"/>
    </source>
</evidence>
<comment type="function">
    <text evidence="10">Counteracts the antiviral effects of host IFN-alpha/beta and key IFN-inducible proteins involved in viral RNA degradation suxh as host OAS1. Acts as a soluble IFN-alpha receptor and thus inhibits the interaction between host IFN-alpha and its receptor.</text>
</comment>
<evidence type="ECO:0000256" key="1">
    <source>
        <dbReference type="ARBA" id="ARBA00022518"/>
    </source>
</evidence>
<dbReference type="SMART" id="SM00408">
    <property type="entry name" value="IGc2"/>
    <property type="match status" value="2"/>
</dbReference>
<dbReference type="InterPro" id="IPR036179">
    <property type="entry name" value="Ig-like_dom_sf"/>
</dbReference>
<keyword evidence="2" id="KW-1090">Inhibition of host innate immune response by virus</keyword>
<sequence>MSVKFCLYACFVTFVWFHVSEATLEKYCFENRFKTRGNQLEFAKELSSAEYAVSNTTTKVLHCCTKGYRSIEWFKDDRPYPWTQGVSTLILNPDTANQSVYTQRLSQEDAGVYSCRATNETHLIEHHIKLTIFQSSSYVDEPKPTYKVPEAYFARIGEPARLYCEAFVGKSDLPDEINTVTWTRPGVNMTELIAEDRINITVIHRDGLQIIGSYFFIDKVKFSDFGEYFCIISNSDDQFVTVNTSLREMNWMKKRNRPTIPLWARILIPLLACSIYFYGTFENKLTRFLLLIFYSVTNFFRRNFMSHNNRIDRKDYDIMICYNRADKEFAVDTLAAKLTTEHNYKVISKELHDPSMKTTSCNVIILVISPATFNKVWKPPVISRAISQVRDINSRVVVVPSKGLPSIDAMEHAEAADFVQTLKQVKIVDGEYFIKGKIRFFWSKLIFALPLAQRQLGYTASATNSTNKIKMQRADSNNSTAGGILV</sequence>
<evidence type="ECO:0000313" key="15">
    <source>
        <dbReference type="Proteomes" id="UP000291343"/>
    </source>
</evidence>
<feature type="domain" description="Ig-like" evidence="13">
    <location>
        <begin position="61"/>
        <end position="131"/>
    </location>
</feature>
<dbReference type="EMBL" id="QKKF02037612">
    <property type="protein sequence ID" value="RZF32005.1"/>
    <property type="molecule type" value="Genomic_DNA"/>
</dbReference>
<keyword evidence="4" id="KW-1015">Disulfide bond</keyword>
<dbReference type="InterPro" id="IPR003599">
    <property type="entry name" value="Ig_sub"/>
</dbReference>
<protein>
    <recommendedName>
        <fullName evidence="9">Soluble interferon alpha/beta receptor OPG204</fullName>
    </recommendedName>
</protein>
<keyword evidence="5" id="KW-0325">Glycoprotein</keyword>
<evidence type="ECO:0000256" key="5">
    <source>
        <dbReference type="ARBA" id="ARBA00023180"/>
    </source>
</evidence>
<comment type="caution">
    <text evidence="14">The sequence shown here is derived from an EMBL/GenBank/DDBJ whole genome shotgun (WGS) entry which is preliminary data.</text>
</comment>
<dbReference type="Proteomes" id="UP000291343">
    <property type="component" value="Unassembled WGS sequence"/>
</dbReference>
<dbReference type="InterPro" id="IPR035897">
    <property type="entry name" value="Toll_tir_struct_dom_sf"/>
</dbReference>
<dbReference type="InterPro" id="IPR007110">
    <property type="entry name" value="Ig-like_dom"/>
</dbReference>
<evidence type="ECO:0000256" key="7">
    <source>
        <dbReference type="ARBA" id="ARBA00023319"/>
    </source>
</evidence>
<reference evidence="14 15" key="1">
    <citation type="journal article" date="2017" name="Gigascience">
        <title>Genome sequence of the small brown planthopper, Laodelphax striatellus.</title>
        <authorList>
            <person name="Zhu J."/>
            <person name="Jiang F."/>
            <person name="Wang X."/>
            <person name="Yang P."/>
            <person name="Bao Y."/>
            <person name="Zhao W."/>
            <person name="Wang W."/>
            <person name="Lu H."/>
            <person name="Wang Q."/>
            <person name="Cui N."/>
            <person name="Li J."/>
            <person name="Chen X."/>
            <person name="Luo L."/>
            <person name="Yu J."/>
            <person name="Kang L."/>
            <person name="Cui F."/>
        </authorList>
    </citation>
    <scope>NUCLEOTIDE SEQUENCE [LARGE SCALE GENOMIC DNA]</scope>
    <source>
        <strain evidence="14">Lst14</strain>
    </source>
</reference>
<feature type="domain" description="Ig-like" evidence="13">
    <location>
        <begin position="142"/>
        <end position="241"/>
    </location>
</feature>
<keyword evidence="11" id="KW-0472">Membrane</keyword>
<evidence type="ECO:0000313" key="14">
    <source>
        <dbReference type="EMBL" id="RZF32005.1"/>
    </source>
</evidence>
<dbReference type="PANTHER" id="PTHR11890:SF44">
    <property type="entry name" value="X-LINKED INTERLEUKIN-1 RECEPTOR ACCESSORY PROTEIN-LIKE 2"/>
    <property type="match status" value="1"/>
</dbReference>
<evidence type="ECO:0000256" key="12">
    <source>
        <dbReference type="SAM" id="SignalP"/>
    </source>
</evidence>
<evidence type="ECO:0000259" key="13">
    <source>
        <dbReference type="PROSITE" id="PS50835"/>
    </source>
</evidence>
<feature type="chain" id="PRO_5019766317" description="Soluble interferon alpha/beta receptor OPG204" evidence="12">
    <location>
        <begin position="23"/>
        <end position="486"/>
    </location>
</feature>
<evidence type="ECO:0000256" key="8">
    <source>
        <dbReference type="ARBA" id="ARBA00038761"/>
    </source>
</evidence>
<dbReference type="STRING" id="195883.A0A482WEK2"/>
<dbReference type="PROSITE" id="PS50835">
    <property type="entry name" value="IG_LIKE"/>
    <property type="match status" value="2"/>
</dbReference>
<keyword evidence="11" id="KW-1133">Transmembrane helix</keyword>
<dbReference type="OrthoDB" id="6019866at2759"/>
<dbReference type="InterPro" id="IPR013783">
    <property type="entry name" value="Ig-like_fold"/>
</dbReference>
<keyword evidence="7" id="KW-0393">Immunoglobulin domain</keyword>
<keyword evidence="12" id="KW-0732">Signal</keyword>
<proteinExistence type="predicted"/>
<keyword evidence="6" id="KW-0922">Interferon antiviral system evasion</keyword>
<evidence type="ECO:0000256" key="4">
    <source>
        <dbReference type="ARBA" id="ARBA00023157"/>
    </source>
</evidence>
<keyword evidence="2" id="KW-0945">Host-virus interaction</keyword>
<dbReference type="Gene3D" id="2.60.40.10">
    <property type="entry name" value="Immunoglobulins"/>
    <property type="match status" value="2"/>
</dbReference>
<name>A0A482WEK2_LAOST</name>
<dbReference type="InParanoid" id="A0A482WEK2"/>
<dbReference type="GO" id="GO:0039502">
    <property type="term" value="P:symbiont-mediated suppression of host type I interferon-mediated signaling pathway"/>
    <property type="evidence" value="ECO:0007669"/>
    <property type="project" value="UniProtKB-KW"/>
</dbReference>
<feature type="signal peptide" evidence="12">
    <location>
        <begin position="1"/>
        <end position="22"/>
    </location>
</feature>